<dbReference type="GeneID" id="66580000"/>
<dbReference type="InterPro" id="IPR003679">
    <property type="entry name" value="Amioglycoside_AcTrfase"/>
</dbReference>
<comment type="similarity">
    <text evidence="1 4">Belongs to the antibiotic N-acetyltransferase family.</text>
</comment>
<reference evidence="5 6" key="1">
    <citation type="submission" date="2018-08" db="EMBL/GenBank/DDBJ databases">
        <title>A genome reference for cultivated species of the human gut microbiota.</title>
        <authorList>
            <person name="Zou Y."/>
            <person name="Xue W."/>
            <person name="Luo G."/>
        </authorList>
    </citation>
    <scope>NUCLEOTIDE SEQUENCE [LARGE SCALE GENOMIC DNA]</scope>
    <source>
        <strain evidence="5 6">AF15-20</strain>
    </source>
</reference>
<dbReference type="AlphaFoldDB" id="A0A395W9K2"/>
<dbReference type="SUPFAM" id="SSF110710">
    <property type="entry name" value="TTHA0583/YokD-like"/>
    <property type="match status" value="1"/>
</dbReference>
<protein>
    <recommendedName>
        <fullName evidence="4">Aminoglycoside N(3)-acetyltransferase</fullName>
        <ecNumber evidence="4">2.3.1.-</ecNumber>
    </recommendedName>
</protein>
<evidence type="ECO:0000256" key="4">
    <source>
        <dbReference type="RuleBase" id="RU365031"/>
    </source>
</evidence>
<evidence type="ECO:0000256" key="3">
    <source>
        <dbReference type="ARBA" id="ARBA00023315"/>
    </source>
</evidence>
<sequence length="237" mass="27251">MEIYTKEDFKQIFIDLGIQKGSKVLLEADLDRYSGLVGNVQMLIETLQELIGDTGLLCMPCFSYSCLDPACLENYYPYEKWKEVRENLPGFHVTFTPSEIYKDCTNLFLRYKDVYRSNHPVYSFAYWGNFDEDVLKVDVNDALSFHGSLSFLNEKNACNLLIGVLPEKSLMVQALSNEYQLGKTIVQRAFLRSKRQLTKSFIVQVVDEEISRDLLDGLTVLQSESSLEDVYVLRKGE</sequence>
<dbReference type="InterPro" id="IPR028345">
    <property type="entry name" value="Antibiotic_NAT-like"/>
</dbReference>
<keyword evidence="2 4" id="KW-0808">Transferase</keyword>
<evidence type="ECO:0000256" key="1">
    <source>
        <dbReference type="ARBA" id="ARBA00006383"/>
    </source>
</evidence>
<dbReference type="EMBL" id="QRYQ01000012">
    <property type="protein sequence ID" value="RGU91202.1"/>
    <property type="molecule type" value="Genomic_DNA"/>
</dbReference>
<comment type="caution">
    <text evidence="5">The sequence shown here is derived from an EMBL/GenBank/DDBJ whole genome shotgun (WGS) entry which is preliminary data.</text>
</comment>
<dbReference type="PANTHER" id="PTHR11104:SF0">
    <property type="entry name" value="SPBETA PROPHAGE-DERIVED AMINOGLYCOSIDE N(3')-ACETYLTRANSFERASE-LIKE PROTEIN YOKD"/>
    <property type="match status" value="1"/>
</dbReference>
<gene>
    <name evidence="5" type="ORF">DWW32_06995</name>
</gene>
<dbReference type="Pfam" id="PF02522">
    <property type="entry name" value="Antibiotic_NAT"/>
    <property type="match status" value="1"/>
</dbReference>
<evidence type="ECO:0000256" key="2">
    <source>
        <dbReference type="ARBA" id="ARBA00022679"/>
    </source>
</evidence>
<dbReference type="GO" id="GO:0046677">
    <property type="term" value="P:response to antibiotic"/>
    <property type="evidence" value="ECO:0007669"/>
    <property type="project" value="UniProtKB-KW"/>
</dbReference>
<dbReference type="RefSeq" id="WP_118325244.1">
    <property type="nucleotide sequence ID" value="NZ_QRYH01000017.1"/>
</dbReference>
<accession>A0A395W9K2</accession>
<comment type="catalytic activity">
    <reaction evidence="4">
        <text>a 2-deoxystreptamine antibiotic + acetyl-CoA = an N(3)-acetyl-2-deoxystreptamine antibiotic + CoA + H(+)</text>
        <dbReference type="Rhea" id="RHEA:12665"/>
        <dbReference type="ChEBI" id="CHEBI:15378"/>
        <dbReference type="ChEBI" id="CHEBI:57287"/>
        <dbReference type="ChEBI" id="CHEBI:57288"/>
        <dbReference type="ChEBI" id="CHEBI:57921"/>
        <dbReference type="ChEBI" id="CHEBI:77452"/>
        <dbReference type="EC" id="2.3.1.81"/>
    </reaction>
</comment>
<dbReference type="GO" id="GO:0046353">
    <property type="term" value="F:aminoglycoside 3-N-acetyltransferase activity"/>
    <property type="evidence" value="ECO:0007669"/>
    <property type="project" value="UniProtKB-EC"/>
</dbReference>
<organism evidence="5 6">
    <name type="scientific">Holdemanella biformis</name>
    <dbReference type="NCBI Taxonomy" id="1735"/>
    <lineage>
        <taxon>Bacteria</taxon>
        <taxon>Bacillati</taxon>
        <taxon>Bacillota</taxon>
        <taxon>Erysipelotrichia</taxon>
        <taxon>Erysipelotrichales</taxon>
        <taxon>Erysipelotrichaceae</taxon>
        <taxon>Holdemanella</taxon>
    </lineage>
</organism>
<dbReference type="PANTHER" id="PTHR11104">
    <property type="entry name" value="AMINOGLYCOSIDE N3-ACETYLTRANSFERASE"/>
    <property type="match status" value="1"/>
</dbReference>
<dbReference type="Proteomes" id="UP000265489">
    <property type="component" value="Unassembled WGS sequence"/>
</dbReference>
<name>A0A395W9K2_9FIRM</name>
<proteinExistence type="inferred from homology"/>
<dbReference type="EC" id="2.3.1.-" evidence="4"/>
<keyword evidence="4" id="KW-0046">Antibiotic resistance</keyword>
<keyword evidence="3 4" id="KW-0012">Acyltransferase</keyword>
<evidence type="ECO:0000313" key="5">
    <source>
        <dbReference type="EMBL" id="RGU91202.1"/>
    </source>
</evidence>
<evidence type="ECO:0000313" key="6">
    <source>
        <dbReference type="Proteomes" id="UP000265489"/>
    </source>
</evidence>